<evidence type="ECO:0000313" key="1">
    <source>
        <dbReference type="EMBL" id="KAL1390357.1"/>
    </source>
</evidence>
<reference evidence="1 2" key="1">
    <citation type="submission" date="2024-05" db="EMBL/GenBank/DDBJ databases">
        <title>Culex pipiens pipiens assembly and annotation.</title>
        <authorList>
            <person name="Alout H."/>
            <person name="Durand T."/>
        </authorList>
    </citation>
    <scope>NUCLEOTIDE SEQUENCE [LARGE SCALE GENOMIC DNA]</scope>
    <source>
        <strain evidence="1">HA-2024</strain>
        <tissue evidence="1">Whole body</tissue>
    </source>
</reference>
<accession>A0ABD1D311</accession>
<name>A0ABD1D311_CULPP</name>
<gene>
    <name evidence="1" type="ORF">pipiens_012405</name>
</gene>
<proteinExistence type="predicted"/>
<protein>
    <submittedName>
        <fullName evidence="1">Uncharacterized protein</fullName>
    </submittedName>
</protein>
<dbReference type="AlphaFoldDB" id="A0ABD1D311"/>
<sequence>MSTFNYRGFIRSDEDVYFSSGCDWLIRVETLGSIAAATGAVMYELVARFNVVSGSPGVPWMDPTVNSAASGNGEVLSDGGFRRHTETRESRWRGVNLQEQKSGATALFTPRHRDSRVSVCLRKPPSLRTSPLPLAAEFTVGSIHGTPGLPETTLKRATSSYMVLRAGWPESFCPSGPYNVDFAPAT</sequence>
<dbReference type="EMBL" id="JBEHCU010007909">
    <property type="protein sequence ID" value="KAL1390357.1"/>
    <property type="molecule type" value="Genomic_DNA"/>
</dbReference>
<keyword evidence="2" id="KW-1185">Reference proteome</keyword>
<organism evidence="1 2">
    <name type="scientific">Culex pipiens pipiens</name>
    <name type="common">Northern house mosquito</name>
    <dbReference type="NCBI Taxonomy" id="38569"/>
    <lineage>
        <taxon>Eukaryota</taxon>
        <taxon>Metazoa</taxon>
        <taxon>Ecdysozoa</taxon>
        <taxon>Arthropoda</taxon>
        <taxon>Hexapoda</taxon>
        <taxon>Insecta</taxon>
        <taxon>Pterygota</taxon>
        <taxon>Neoptera</taxon>
        <taxon>Endopterygota</taxon>
        <taxon>Diptera</taxon>
        <taxon>Nematocera</taxon>
        <taxon>Culicoidea</taxon>
        <taxon>Culicidae</taxon>
        <taxon>Culicinae</taxon>
        <taxon>Culicini</taxon>
        <taxon>Culex</taxon>
        <taxon>Culex</taxon>
    </lineage>
</organism>
<comment type="caution">
    <text evidence="1">The sequence shown here is derived from an EMBL/GenBank/DDBJ whole genome shotgun (WGS) entry which is preliminary data.</text>
</comment>
<dbReference type="Proteomes" id="UP001562425">
    <property type="component" value="Unassembled WGS sequence"/>
</dbReference>
<evidence type="ECO:0000313" key="2">
    <source>
        <dbReference type="Proteomes" id="UP001562425"/>
    </source>
</evidence>